<evidence type="ECO:0000313" key="1">
    <source>
        <dbReference type="EMBL" id="BBZ27652.1"/>
    </source>
</evidence>
<dbReference type="KEGG" id="mmag:MMAD_19470"/>
<reference evidence="1 2" key="1">
    <citation type="journal article" date="2019" name="Emerg. Microbes Infect.">
        <title>Comprehensive subspecies identification of 175 nontuberculous mycobacteria species based on 7547 genomic profiles.</title>
        <authorList>
            <person name="Matsumoto Y."/>
            <person name="Kinjo T."/>
            <person name="Motooka D."/>
            <person name="Nabeya D."/>
            <person name="Jung N."/>
            <person name="Uechi K."/>
            <person name="Horii T."/>
            <person name="Iida T."/>
            <person name="Fujita J."/>
            <person name="Nakamura S."/>
        </authorList>
    </citation>
    <scope>NUCLEOTIDE SEQUENCE [LARGE SCALE GENOMIC DNA]</scope>
    <source>
        <strain evidence="1 2">JCM 13574</strain>
    </source>
</reference>
<gene>
    <name evidence="1" type="ORF">MMAD_19470</name>
</gene>
<protein>
    <submittedName>
        <fullName evidence="1">Uncharacterized protein</fullName>
    </submittedName>
</protein>
<organism evidence="1 2">
    <name type="scientific">Mycolicibacterium madagascariense</name>
    <dbReference type="NCBI Taxonomy" id="212765"/>
    <lineage>
        <taxon>Bacteria</taxon>
        <taxon>Bacillati</taxon>
        <taxon>Actinomycetota</taxon>
        <taxon>Actinomycetes</taxon>
        <taxon>Mycobacteriales</taxon>
        <taxon>Mycobacteriaceae</taxon>
        <taxon>Mycolicibacterium</taxon>
    </lineage>
</organism>
<dbReference type="Gene3D" id="3.40.50.1010">
    <property type="entry name" value="5'-nuclease"/>
    <property type="match status" value="1"/>
</dbReference>
<proteinExistence type="predicted"/>
<name>A0A7I7XEN4_9MYCO</name>
<dbReference type="Proteomes" id="UP000466517">
    <property type="component" value="Chromosome"/>
</dbReference>
<dbReference type="AlphaFoldDB" id="A0A7I7XEN4"/>
<keyword evidence="2" id="KW-1185">Reference proteome</keyword>
<evidence type="ECO:0000313" key="2">
    <source>
        <dbReference type="Proteomes" id="UP000466517"/>
    </source>
</evidence>
<dbReference type="RefSeq" id="WP_163735821.1">
    <property type="nucleotide sequence ID" value="NZ_AP022610.1"/>
</dbReference>
<dbReference type="EMBL" id="AP022610">
    <property type="protein sequence ID" value="BBZ27652.1"/>
    <property type="molecule type" value="Genomic_DNA"/>
</dbReference>
<accession>A0A7I7XEN4</accession>
<sequence>MGVADLLTAAVAAANRLTVVHYDGDFDTAATLLNFAHRWVAEPGTL</sequence>